<comment type="caution">
    <text evidence="1">The sequence shown here is derived from an EMBL/GenBank/DDBJ whole genome shotgun (WGS) entry which is preliminary data.</text>
</comment>
<reference evidence="2" key="1">
    <citation type="submission" date="2016-04" db="EMBL/GenBank/DDBJ databases">
        <authorList>
            <person name="Chen L."/>
            <person name="Zhuang W."/>
            <person name="Wang G."/>
        </authorList>
    </citation>
    <scope>NUCLEOTIDE SEQUENCE [LARGE SCALE GENOMIC DNA]</scope>
    <source>
        <strain evidence="2">17621</strain>
    </source>
</reference>
<organism evidence="1 2">
    <name type="scientific">Niastella yeongjuensis</name>
    <dbReference type="NCBI Taxonomy" id="354355"/>
    <lineage>
        <taxon>Bacteria</taxon>
        <taxon>Pseudomonadati</taxon>
        <taxon>Bacteroidota</taxon>
        <taxon>Chitinophagia</taxon>
        <taxon>Chitinophagales</taxon>
        <taxon>Chitinophagaceae</taxon>
        <taxon>Niastella</taxon>
    </lineage>
</organism>
<name>A0A1V9ELA9_9BACT</name>
<evidence type="ECO:0000313" key="1">
    <source>
        <dbReference type="EMBL" id="OQP46906.1"/>
    </source>
</evidence>
<dbReference type="InterPro" id="IPR043746">
    <property type="entry name" value="DUF5691"/>
</dbReference>
<dbReference type="RefSeq" id="WP_081200914.1">
    <property type="nucleotide sequence ID" value="NZ_FOCZ01000002.1"/>
</dbReference>
<keyword evidence="2" id="KW-1185">Reference proteome</keyword>
<dbReference type="AlphaFoldDB" id="A0A1V9ELA9"/>
<dbReference type="STRING" id="354355.SAMN05660816_01050"/>
<protein>
    <submittedName>
        <fullName evidence="1">Uncharacterized protein</fullName>
    </submittedName>
</protein>
<dbReference type="EMBL" id="LVXG01000023">
    <property type="protein sequence ID" value="OQP46906.1"/>
    <property type="molecule type" value="Genomic_DNA"/>
</dbReference>
<dbReference type="OrthoDB" id="262508at2"/>
<dbReference type="Pfam" id="PF18944">
    <property type="entry name" value="DUF5691"/>
    <property type="match status" value="1"/>
</dbReference>
<gene>
    <name evidence="1" type="ORF">A4H97_05135</name>
</gene>
<evidence type="ECO:0000313" key="2">
    <source>
        <dbReference type="Proteomes" id="UP000192610"/>
    </source>
</evidence>
<proteinExistence type="predicted"/>
<dbReference type="Proteomes" id="UP000192610">
    <property type="component" value="Unassembled WGS sequence"/>
</dbReference>
<accession>A0A1V9ELA9</accession>
<sequence>MQTWDQIINTALLGTDKRTLAANELPAELAAAVELIQKSTTDKEDQFLQIAALAFNYRQCGMLPLQKEGVTISKAAIEEKPYCSPWALQTVNDILESESNSLLQFWLQLCAAKNQVVTPELVPALLTIGTQQKKLQNLVVACCGKRGDWLSKFNPEWNFSTATTQEELWETGSAEQRKAVLEQLRKDDPAKARTWLQQTWAQEDAGTKVEWLMLMDINIGEDDIEFLESLAKEKSKKVKDVALWLLKQIPESPIVHQYQQVLQKTVTIGKKGLQIKLPAGLDENLFKTTGLDKLSNSKDFTDEEFIIFQMMQAVPPAFWETRLNSEPDIIIRSMQKDPIGKKLMPALVQAVVAFKDQQWATAFMQNSQVFYIDIIPLLPVKEQEFYSIKFMDQFSENIIEHAIKREDTWSLDLTRAIFIKTAKSVYQYNRSFYSRYIHCIPIGIVTELEKCAPAEDYLKNTWYNTSEYITTLINLKKQTIQSFND</sequence>